<dbReference type="InterPro" id="IPR013968">
    <property type="entry name" value="PKS_KR"/>
</dbReference>
<dbReference type="InterPro" id="IPR009081">
    <property type="entry name" value="PP-bd_ACP"/>
</dbReference>
<dbReference type="Gene3D" id="3.30.70.3290">
    <property type="match status" value="1"/>
</dbReference>
<dbReference type="InterPro" id="IPR032821">
    <property type="entry name" value="PKS_assoc"/>
</dbReference>
<keyword evidence="5" id="KW-0597">Phosphoprotein</keyword>
<dbReference type="InterPro" id="IPR020841">
    <property type="entry name" value="PKS_Beta-ketoAc_synthase_dom"/>
</dbReference>
<feature type="region of interest" description="N-terminal hotdog fold" evidence="16">
    <location>
        <begin position="897"/>
        <end position="1020"/>
    </location>
</feature>
<evidence type="ECO:0000256" key="13">
    <source>
        <dbReference type="ARBA" id="ARBA00023160"/>
    </source>
</evidence>
<feature type="domain" description="Carrier" evidence="17">
    <location>
        <begin position="2134"/>
        <end position="2205"/>
    </location>
</feature>
<dbReference type="PROSITE" id="PS00606">
    <property type="entry name" value="KS3_1"/>
    <property type="match status" value="1"/>
</dbReference>
<feature type="domain" description="Ketosynthase family 3 (KS3)" evidence="18">
    <location>
        <begin position="11"/>
        <end position="418"/>
    </location>
</feature>
<evidence type="ECO:0000256" key="12">
    <source>
        <dbReference type="ARBA" id="ARBA00023098"/>
    </source>
</evidence>
<evidence type="ECO:0000256" key="16">
    <source>
        <dbReference type="PROSITE-ProRule" id="PRU01363"/>
    </source>
</evidence>
<dbReference type="Pfam" id="PF16197">
    <property type="entry name" value="KAsynt_C_assoc"/>
    <property type="match status" value="1"/>
</dbReference>
<dbReference type="InterPro" id="IPR016036">
    <property type="entry name" value="Malonyl_transacylase_ACP-bd"/>
</dbReference>
<dbReference type="GO" id="GO:0016787">
    <property type="term" value="F:hydrolase activity"/>
    <property type="evidence" value="ECO:0007669"/>
    <property type="project" value="UniProtKB-KW"/>
</dbReference>
<dbReference type="Pfam" id="PF00698">
    <property type="entry name" value="Acyl_transf_1"/>
    <property type="match status" value="1"/>
</dbReference>
<dbReference type="UniPathway" id="UPA00094"/>
<keyword evidence="8" id="KW-0276">Fatty acid metabolism</keyword>
<evidence type="ECO:0000256" key="14">
    <source>
        <dbReference type="ARBA" id="ARBA00023268"/>
    </source>
</evidence>
<feature type="active site" description="Proton donor; for dehydratase activity" evidence="16">
    <location>
        <position position="1095"/>
    </location>
</feature>
<dbReference type="Pfam" id="PF00107">
    <property type="entry name" value="ADH_zinc_N"/>
    <property type="match status" value="1"/>
</dbReference>
<reference evidence="20" key="1">
    <citation type="submission" date="2020-11" db="EMBL/GenBank/DDBJ databases">
        <authorList>
            <person name="Tran Van P."/>
        </authorList>
    </citation>
    <scope>NUCLEOTIDE SEQUENCE</scope>
</reference>
<dbReference type="EMBL" id="OC859452">
    <property type="protein sequence ID" value="CAD7627599.1"/>
    <property type="molecule type" value="Genomic_DNA"/>
</dbReference>
<keyword evidence="21" id="KW-1185">Reference proteome</keyword>
<evidence type="ECO:0000256" key="2">
    <source>
        <dbReference type="ARBA" id="ARBA00018769"/>
    </source>
</evidence>
<dbReference type="SMART" id="SM00827">
    <property type="entry name" value="PKS_AT"/>
    <property type="match status" value="1"/>
</dbReference>
<keyword evidence="14" id="KW-0511">Multifunctional enzyme</keyword>
<dbReference type="Gene3D" id="3.40.50.150">
    <property type="entry name" value="Vaccinia Virus protein VP39"/>
    <property type="match status" value="1"/>
</dbReference>
<keyword evidence="6" id="KW-0808">Transferase</keyword>
<evidence type="ECO:0000256" key="4">
    <source>
        <dbReference type="ARBA" id="ARBA00022516"/>
    </source>
</evidence>
<dbReference type="CDD" id="cd00833">
    <property type="entry name" value="PKS"/>
    <property type="match status" value="1"/>
</dbReference>
<keyword evidence="3" id="KW-0596">Phosphopantetheine</keyword>
<accession>A0A7R9KQP1</accession>
<evidence type="ECO:0000256" key="9">
    <source>
        <dbReference type="ARBA" id="ARBA00022857"/>
    </source>
</evidence>
<dbReference type="SMART" id="SM00825">
    <property type="entry name" value="PKS_KS"/>
    <property type="match status" value="1"/>
</dbReference>
<evidence type="ECO:0000256" key="7">
    <source>
        <dbReference type="ARBA" id="ARBA00022801"/>
    </source>
</evidence>
<dbReference type="OrthoDB" id="329835at2759"/>
<dbReference type="SMART" id="SM00822">
    <property type="entry name" value="PKS_KR"/>
    <property type="match status" value="1"/>
</dbReference>
<dbReference type="Gene3D" id="1.10.1200.10">
    <property type="entry name" value="ACP-like"/>
    <property type="match status" value="1"/>
</dbReference>
<dbReference type="PANTHER" id="PTHR43775">
    <property type="entry name" value="FATTY ACID SYNTHASE"/>
    <property type="match status" value="1"/>
</dbReference>
<evidence type="ECO:0000256" key="15">
    <source>
        <dbReference type="ARBA" id="ARBA00044883"/>
    </source>
</evidence>
<protein>
    <recommendedName>
        <fullName evidence="2">Fatty acid synthase</fullName>
        <ecNumber evidence="1">2.3.1.85</ecNumber>
    </recommendedName>
</protein>
<dbReference type="InterPro" id="IPR049900">
    <property type="entry name" value="PKS_mFAS_DH"/>
</dbReference>
<feature type="domain" description="PKS/mFAS DH" evidence="19">
    <location>
        <begin position="897"/>
        <end position="1188"/>
    </location>
</feature>
<evidence type="ECO:0000256" key="6">
    <source>
        <dbReference type="ARBA" id="ARBA00022679"/>
    </source>
</evidence>
<dbReference type="GO" id="GO:0016491">
    <property type="term" value="F:oxidoreductase activity"/>
    <property type="evidence" value="ECO:0007669"/>
    <property type="project" value="UniProtKB-KW"/>
</dbReference>
<dbReference type="EC" id="2.3.1.85" evidence="1"/>
<dbReference type="Gene3D" id="3.40.366.10">
    <property type="entry name" value="Malonyl-Coenzyme A Acyl Carrier Protein, domain 2"/>
    <property type="match status" value="1"/>
</dbReference>
<dbReference type="InterPro" id="IPR029063">
    <property type="entry name" value="SAM-dependent_MTases_sf"/>
</dbReference>
<dbReference type="Pfam" id="PF00109">
    <property type="entry name" value="ketoacyl-synt"/>
    <property type="match status" value="1"/>
</dbReference>
<dbReference type="InterPro" id="IPR050091">
    <property type="entry name" value="PKS_NRPS_Biosynth_Enz"/>
</dbReference>
<dbReference type="SUPFAM" id="SSF55048">
    <property type="entry name" value="Probable ACP-binding domain of malonyl-CoA ACP transacylase"/>
    <property type="match status" value="1"/>
</dbReference>
<dbReference type="PROSITE" id="PS52004">
    <property type="entry name" value="KS3_2"/>
    <property type="match status" value="1"/>
</dbReference>
<dbReference type="InterPro" id="IPR057326">
    <property type="entry name" value="KR_dom"/>
</dbReference>
<name>A0A7R9KQP1_9ACAR</name>
<dbReference type="Pfam" id="PF21149">
    <property type="entry name" value="FAS_pseudo-KR"/>
    <property type="match status" value="1"/>
</dbReference>
<dbReference type="InterPro" id="IPR014043">
    <property type="entry name" value="Acyl_transferase_dom"/>
</dbReference>
<proteinExistence type="predicted"/>
<dbReference type="InterPro" id="IPR036736">
    <property type="entry name" value="ACP-like_sf"/>
</dbReference>
<organism evidence="20">
    <name type="scientific">Medioppia subpectinata</name>
    <dbReference type="NCBI Taxonomy" id="1979941"/>
    <lineage>
        <taxon>Eukaryota</taxon>
        <taxon>Metazoa</taxon>
        <taxon>Ecdysozoa</taxon>
        <taxon>Arthropoda</taxon>
        <taxon>Chelicerata</taxon>
        <taxon>Arachnida</taxon>
        <taxon>Acari</taxon>
        <taxon>Acariformes</taxon>
        <taxon>Sarcoptiformes</taxon>
        <taxon>Oribatida</taxon>
        <taxon>Brachypylina</taxon>
        <taxon>Oppioidea</taxon>
        <taxon>Oppiidae</taxon>
        <taxon>Medioppia</taxon>
    </lineage>
</organism>
<dbReference type="Gene3D" id="3.30.70.250">
    <property type="entry name" value="Malonyl-CoA ACP transacylase, ACP-binding"/>
    <property type="match status" value="1"/>
</dbReference>
<evidence type="ECO:0000256" key="3">
    <source>
        <dbReference type="ARBA" id="ARBA00022450"/>
    </source>
</evidence>
<dbReference type="CDD" id="cd05195">
    <property type="entry name" value="enoyl_red"/>
    <property type="match status" value="1"/>
</dbReference>
<keyword evidence="13" id="KW-0275">Fatty acid biosynthesis</keyword>
<dbReference type="InterPro" id="IPR042104">
    <property type="entry name" value="PKS_dehydratase_sf"/>
</dbReference>
<keyword evidence="7" id="KW-0378">Hydrolase</keyword>
<dbReference type="InterPro" id="IPR020843">
    <property type="entry name" value="ER"/>
</dbReference>
<dbReference type="EMBL" id="CAJPIZ010004877">
    <property type="protein sequence ID" value="CAG2108029.1"/>
    <property type="molecule type" value="Genomic_DNA"/>
</dbReference>
<dbReference type="PANTHER" id="PTHR43775:SF7">
    <property type="entry name" value="FATTY ACID SYNTHASE"/>
    <property type="match status" value="1"/>
</dbReference>
<dbReference type="SUPFAM" id="SSF50129">
    <property type="entry name" value="GroES-like"/>
    <property type="match status" value="1"/>
</dbReference>
<evidence type="ECO:0000259" key="18">
    <source>
        <dbReference type="PROSITE" id="PS52004"/>
    </source>
</evidence>
<evidence type="ECO:0000313" key="20">
    <source>
        <dbReference type="EMBL" id="CAD7627599.1"/>
    </source>
</evidence>
<dbReference type="SUPFAM" id="SSF51735">
    <property type="entry name" value="NAD(P)-binding Rossmann-fold domains"/>
    <property type="match status" value="1"/>
</dbReference>
<dbReference type="Gene3D" id="3.90.180.10">
    <property type="entry name" value="Medium-chain alcohol dehydrogenases, catalytic domain"/>
    <property type="match status" value="1"/>
</dbReference>
<evidence type="ECO:0000259" key="19">
    <source>
        <dbReference type="PROSITE" id="PS52019"/>
    </source>
</evidence>
<dbReference type="SUPFAM" id="SSF52151">
    <property type="entry name" value="FabD/lysophospholipase-like"/>
    <property type="match status" value="1"/>
</dbReference>
<sequence length="2205" mass="241153">MNLSQLFADTDSDVVISGMSGRFPESDTMDELADNLYANRDLITADERRWPPGLYGEPQRFGKIKHIDKFDAQFFGVSGKQADGLDPRLRLLLEVVYEAIVDSGYNPNTLKGTDTAVFVGTLWDECQDAHTSDPTMVNRYACLGNKANMTANWVSLIFDLHGPSLAVQTACSSAATALQLATDGLRVGRYSRAIVAGANVCLKPLTSLELHRSGLLAPDGRCKFMDTAADGYVRGETVSALVLQRRKGARRVYATVIHALCNSDGYKLQGITYPSPSAQLSLIRATLREAGVQPQWVGYIEAHGTGTAVGDQNEVEAIYEAYCRGVNRDAPLLVGSVKTNLGHTEPSAGMCSLAKVVLAMEAGRVAASLHLQSPKETIPALMDGSVRPVTVNTALADCAIGVSSFGFGGTNVHILLRPNTGARVVTTSADCVANDVPIPRLIVATGRTEQAVDDVLDFVADHSADGRAGDDFLALLNAVVVDSGAGDGMDWRGFAIRDVTDDNGFALSDRSVAKVTAKPKLWFMCSDDVHQYIPALDRGVGGHYGRGRGRPDGTGVRFGRTQWTGMAQQMMCISIFRRSIEESAAIMAGEGVDLMALVCGSDDQILFGKNKNSSVAIAAVQIALVDLVRELGVEPDGYFGHSAGEMTCAYIDGAITRHQFLILCYRRNEESLPDGLMAAVGLTWAEVAARCPPGVWPACHNSAQSVTIAGTAAPVADFVAALQAEGVFVRPVHSCGKSFHCPLVGPVSGQLLATYRAVMPDRKPRSPKWISTSIGADDMDDGCVSAEYFVNNLLRPVLFKEALDRVPDGSVIVELAPDSLFRNIVKHSLPGARYIGLMKRNSPDSVRHFLQGIGELFAAGLSPRVQRLYPSVPYPVRRGTQSLSSLVRWDHTDSYLVPLYPDYFNHGSGGGDCKLEVDFKHADNRYYLDHAINGRALFPATGYLYAVWRELARQRSVPVEELPVVFENLRFHRPTFIAEDKGLSLKLIQSAKVGHEFRLYDRDNRLTVSGGVYTLDDEEGLTSGHFLPSRHRLRARPAAGADDCHLLLDKSGVYRELHIRGYEYGPAFQRTVAVDLATNWADIEMSGHNWVTFADAMLQTLVINNTNRDLMLPTHIGSVHCDPRVLFKDTQPDGQVVRQVYTSGDCIFTNGLEIYGLGLTRAPSSGHLSEELSLGKCVFVPYFQPMAAIDVNLDLLVDSYADYLNNVVNTSADTTAAMDRLRDLLAINELSDDILVAKQMIIDGVDDHKKLSSDLLNNIYLSEYLLRPAIDLILENNHSFGKQVFKVLEINFGEEVCHKPVMDYLTNNPFGDLNVDYSVYNPANDDNTEDTKPYNKVTINWSDETIASKSKHLDLIVVRDDYPLQDNRVDIDYHRVFDYIQSNIAANGFVLFFWRNDYTLPEKSLFQKFGVKYQPKDSLPLISTATASGLTLVSHRTYPKTCSSVLLWRKVETIIGLNHKIIAINDSADDQWFEELKAELRDNNCDHRTTDPKSLIWLMCNHPTNGIIGVVNDLRKETGGNRISYFCNETTPSANESVYDNQLVMNIKRSDSEGWGSYRRLSLNTDRLTTSPAKHAMVLAPKLTDKSLTVKWVEAIHNSWPQQEVNNNDNNNNNAIIIKVCYAGLTAHDLKPGAGRTSRPSVRSRHPSGLCSQFAGVDDCGHRYIGCKADASLSTSVAVNSIDDLIPIPDDWPLAGACAVPVPYGLAYLALVVNARLDSEQTVVIQYGSGYVGRAALAICLSIGADVYTTVDSIADKQSLVANFARMDPSKVIVVSEECDNTSAIDWMSGGQGVDIVFNYANTSSVELSLNCLRPNGTYISVTGGGDRTVNNALITSRKNVSIIRVNFDQLFGKTPDESTKRRVFGLIRDGIAGNVVHPFGNTEVFPLAAINAAFQRLTSCGHNGNVVIKVSDAENVDSLTTPVPALHYTTFAANRSYVVVGGLRGFGLEFVQWLVYRGAKHLALTTGTDGKTSYQAYCLRRMESIGAQIVVSGLNPAIEAECRQLVADATVRAPVGGIFCLPNPESKTDATVQHMDSVSRELCPQLRYFMAFLAADREISSERLCERRRADSLPALAIQWSVADDLKRIRSCLDVLNHFLRVTDETVLSVELRRPEPMETAADGQGLVGTAPAGDDRDVVSVIAAILGVKDVSKMNASSKLPDLGMDSLMVVTVKQALEDRFSVSLELKQLQTLTIDEIVAIVR</sequence>
<dbReference type="SMART" id="SM00829">
    <property type="entry name" value="PKS_ER"/>
    <property type="match status" value="1"/>
</dbReference>
<dbReference type="SMART" id="SM00826">
    <property type="entry name" value="PKS_DH"/>
    <property type="match status" value="1"/>
</dbReference>
<gene>
    <name evidence="20" type="ORF">OSB1V03_LOCUS8025</name>
</gene>
<dbReference type="InterPro" id="IPR016035">
    <property type="entry name" value="Acyl_Trfase/lysoPLipase"/>
</dbReference>
<comment type="catalytic activity">
    <reaction evidence="15">
        <text>acetyl-CoA + n malonyl-CoA + 2n NADPH + 2n H(+) = a long-chain fatty acid + (n+1) CoA + n CO2 + 2n NADP(+).</text>
        <dbReference type="EC" id="2.3.1.85"/>
    </reaction>
</comment>
<dbReference type="InterPro" id="IPR020806">
    <property type="entry name" value="PKS_PP-bd"/>
</dbReference>
<dbReference type="GO" id="GO:0031177">
    <property type="term" value="F:phosphopantetheine binding"/>
    <property type="evidence" value="ECO:0007669"/>
    <property type="project" value="InterPro"/>
</dbReference>
<feature type="region of interest" description="C-terminal hotdog fold" evidence="16">
    <location>
        <begin position="1045"/>
        <end position="1188"/>
    </location>
</feature>
<dbReference type="InterPro" id="IPR016039">
    <property type="entry name" value="Thiolase-like"/>
</dbReference>
<dbReference type="GO" id="GO:0004315">
    <property type="term" value="F:3-oxoacyl-[acyl-carrier-protein] synthase activity"/>
    <property type="evidence" value="ECO:0007669"/>
    <property type="project" value="InterPro"/>
</dbReference>
<dbReference type="InterPro" id="IPR013149">
    <property type="entry name" value="ADH-like_C"/>
</dbReference>
<dbReference type="Pfam" id="PF00550">
    <property type="entry name" value="PP-binding"/>
    <property type="match status" value="1"/>
</dbReference>
<dbReference type="PROSITE" id="PS50075">
    <property type="entry name" value="CARRIER"/>
    <property type="match status" value="1"/>
</dbReference>
<keyword evidence="12" id="KW-0443">Lipid metabolism</keyword>
<dbReference type="GO" id="GO:0004312">
    <property type="term" value="F:fatty acid synthase activity"/>
    <property type="evidence" value="ECO:0007669"/>
    <property type="project" value="UniProtKB-EC"/>
</dbReference>
<evidence type="ECO:0000256" key="11">
    <source>
        <dbReference type="ARBA" id="ARBA00023027"/>
    </source>
</evidence>
<dbReference type="SUPFAM" id="SSF53901">
    <property type="entry name" value="Thiolase-like"/>
    <property type="match status" value="1"/>
</dbReference>
<dbReference type="InterPro" id="IPR018201">
    <property type="entry name" value="Ketoacyl_synth_AS"/>
</dbReference>
<dbReference type="Pfam" id="PF02801">
    <property type="entry name" value="Ketoacyl-synt_C"/>
    <property type="match status" value="1"/>
</dbReference>
<dbReference type="GO" id="GO:0006633">
    <property type="term" value="P:fatty acid biosynthetic process"/>
    <property type="evidence" value="ECO:0007669"/>
    <property type="project" value="UniProtKB-UniPathway"/>
</dbReference>
<dbReference type="SUPFAM" id="SSF47336">
    <property type="entry name" value="ACP-like"/>
    <property type="match status" value="1"/>
</dbReference>
<dbReference type="Pfam" id="PF08659">
    <property type="entry name" value="KR"/>
    <property type="match status" value="1"/>
</dbReference>
<evidence type="ECO:0000256" key="1">
    <source>
        <dbReference type="ARBA" id="ARBA00012873"/>
    </source>
</evidence>
<dbReference type="InterPro" id="IPR036291">
    <property type="entry name" value="NAD(P)-bd_dom_sf"/>
</dbReference>
<dbReference type="Gene3D" id="3.10.129.110">
    <property type="entry name" value="Polyketide synthase dehydratase"/>
    <property type="match status" value="1"/>
</dbReference>
<dbReference type="InterPro" id="IPR049391">
    <property type="entry name" value="FAS_pseudo-KR"/>
</dbReference>
<keyword evidence="11" id="KW-0520">NAD</keyword>
<feature type="active site" description="Proton acceptor; for dehydratase activity" evidence="16">
    <location>
        <position position="930"/>
    </location>
</feature>
<dbReference type="InterPro" id="IPR001227">
    <property type="entry name" value="Ac_transferase_dom_sf"/>
</dbReference>
<dbReference type="InterPro" id="IPR014031">
    <property type="entry name" value="Ketoacyl_synth_C"/>
</dbReference>
<evidence type="ECO:0000256" key="10">
    <source>
        <dbReference type="ARBA" id="ARBA00023002"/>
    </source>
</evidence>
<evidence type="ECO:0000256" key="5">
    <source>
        <dbReference type="ARBA" id="ARBA00022553"/>
    </source>
</evidence>
<dbReference type="InterPro" id="IPR014030">
    <property type="entry name" value="Ketoacyl_synth_N"/>
</dbReference>
<evidence type="ECO:0000259" key="17">
    <source>
        <dbReference type="PROSITE" id="PS50075"/>
    </source>
</evidence>
<dbReference type="PROSITE" id="PS52019">
    <property type="entry name" value="PKS_MFAS_DH"/>
    <property type="match status" value="1"/>
</dbReference>
<keyword evidence="10" id="KW-0560">Oxidoreductase</keyword>
<dbReference type="InterPro" id="IPR011032">
    <property type="entry name" value="GroES-like_sf"/>
</dbReference>
<dbReference type="InterPro" id="IPR020807">
    <property type="entry name" value="PKS_DH"/>
</dbReference>
<dbReference type="Proteomes" id="UP000759131">
    <property type="component" value="Unassembled WGS sequence"/>
</dbReference>
<dbReference type="Gene3D" id="3.40.47.10">
    <property type="match status" value="1"/>
</dbReference>
<keyword evidence="9" id="KW-0521">NADP</keyword>
<evidence type="ECO:0000313" key="21">
    <source>
        <dbReference type="Proteomes" id="UP000759131"/>
    </source>
</evidence>
<dbReference type="Gene3D" id="3.40.50.720">
    <property type="entry name" value="NAD(P)-binding Rossmann-like Domain"/>
    <property type="match status" value="1"/>
</dbReference>
<evidence type="ECO:0000256" key="8">
    <source>
        <dbReference type="ARBA" id="ARBA00022832"/>
    </source>
</evidence>
<keyword evidence="4" id="KW-0444">Lipid biosynthesis</keyword>
<dbReference type="SMART" id="SM00823">
    <property type="entry name" value="PKS_PP"/>
    <property type="match status" value="1"/>
</dbReference>